<dbReference type="GeneID" id="86851692"/>
<evidence type="ECO:0000313" key="3">
    <source>
        <dbReference type="Proteomes" id="UP000026941"/>
    </source>
</evidence>
<gene>
    <name evidence="2" type="primary">folA</name>
    <name evidence="2" type="ORF">RRH01S_34_00060</name>
</gene>
<dbReference type="Pfam" id="PF01872">
    <property type="entry name" value="RibD_C"/>
    <property type="match status" value="1"/>
</dbReference>
<dbReference type="EMBL" id="BAYX01000034">
    <property type="protein sequence ID" value="GAJ97130.1"/>
    <property type="molecule type" value="Genomic_DNA"/>
</dbReference>
<feature type="domain" description="Bacterial bifunctional deaminase-reductase C-terminal" evidence="1">
    <location>
        <begin position="6"/>
        <end position="170"/>
    </location>
</feature>
<sequence>MVTGHVFIATSLDGFIARESGDIDWLLKHDQAGEDHGYNDFISDIDVIVMGRGTYEAVRGMGDWFYTRPVLVLSAQFARQAVPSELEGKVRFSAESPEQAMATLQSEGARRAYVDGGRIIQSFLALDMINDMVITRVPILLGTGRPLFGGGQRDVALAHKGTRSFPSGLVQSHYEVMK</sequence>
<name>A0AA87QDX3_RHIRH</name>
<dbReference type="PANTHER" id="PTHR38011:SF11">
    <property type="entry name" value="2,5-DIAMINO-6-RIBOSYLAMINO-4(3H)-PYRIMIDINONE 5'-PHOSPHATE REDUCTASE"/>
    <property type="match status" value="1"/>
</dbReference>
<dbReference type="InterPro" id="IPR024072">
    <property type="entry name" value="DHFR-like_dom_sf"/>
</dbReference>
<dbReference type="PANTHER" id="PTHR38011">
    <property type="entry name" value="DIHYDROFOLATE REDUCTASE FAMILY PROTEIN (AFU_ORTHOLOGUE AFUA_8G06820)"/>
    <property type="match status" value="1"/>
</dbReference>
<evidence type="ECO:0000259" key="1">
    <source>
        <dbReference type="Pfam" id="PF01872"/>
    </source>
</evidence>
<proteinExistence type="predicted"/>
<reference evidence="2 3" key="1">
    <citation type="submission" date="2014-05" db="EMBL/GenBank/DDBJ databases">
        <title>Whole genome shotgun sequence of Rhizobium rhizogenes NBRC 13257.</title>
        <authorList>
            <person name="Katano-Makiyama Y."/>
            <person name="Hosoyama A."/>
            <person name="Hashimoto M."/>
            <person name="Hosoyama Y."/>
            <person name="Noguchi M."/>
            <person name="Tsuchikane K."/>
            <person name="Kimura A."/>
            <person name="Ohji S."/>
            <person name="Ichikawa N."/>
            <person name="Yamazoe A."/>
            <person name="Fujita N."/>
        </authorList>
    </citation>
    <scope>NUCLEOTIDE SEQUENCE [LARGE SCALE GENOMIC DNA]</scope>
    <source>
        <strain evidence="2 3">NBRC 13257</strain>
    </source>
</reference>
<protein>
    <submittedName>
        <fullName evidence="2">Dihydrofolate reductase</fullName>
    </submittedName>
</protein>
<dbReference type="InterPro" id="IPR002734">
    <property type="entry name" value="RibDG_C"/>
</dbReference>
<dbReference type="AlphaFoldDB" id="A0AA87QDX3"/>
<comment type="caution">
    <text evidence="2">The sequence shown here is derived from an EMBL/GenBank/DDBJ whole genome shotgun (WGS) entry which is preliminary data.</text>
</comment>
<dbReference type="GO" id="GO:0008703">
    <property type="term" value="F:5-amino-6-(5-phosphoribosylamino)uracil reductase activity"/>
    <property type="evidence" value="ECO:0007669"/>
    <property type="project" value="InterPro"/>
</dbReference>
<accession>A0AA87QDX3</accession>
<dbReference type="Proteomes" id="UP000026941">
    <property type="component" value="Unassembled WGS sequence"/>
</dbReference>
<organism evidence="2 3">
    <name type="scientific">Rhizobium rhizogenes NBRC 13257</name>
    <dbReference type="NCBI Taxonomy" id="1220581"/>
    <lineage>
        <taxon>Bacteria</taxon>
        <taxon>Pseudomonadati</taxon>
        <taxon>Pseudomonadota</taxon>
        <taxon>Alphaproteobacteria</taxon>
        <taxon>Hyphomicrobiales</taxon>
        <taxon>Rhizobiaceae</taxon>
        <taxon>Rhizobium/Agrobacterium group</taxon>
        <taxon>Rhizobium</taxon>
    </lineage>
</organism>
<evidence type="ECO:0000313" key="2">
    <source>
        <dbReference type="EMBL" id="GAJ97130.1"/>
    </source>
</evidence>
<dbReference type="SUPFAM" id="SSF53597">
    <property type="entry name" value="Dihydrofolate reductase-like"/>
    <property type="match status" value="1"/>
</dbReference>
<dbReference type="Gene3D" id="3.40.430.10">
    <property type="entry name" value="Dihydrofolate Reductase, subunit A"/>
    <property type="match status" value="1"/>
</dbReference>
<dbReference type="GO" id="GO:0009231">
    <property type="term" value="P:riboflavin biosynthetic process"/>
    <property type="evidence" value="ECO:0007669"/>
    <property type="project" value="InterPro"/>
</dbReference>
<dbReference type="InterPro" id="IPR050765">
    <property type="entry name" value="Riboflavin_Biosynth_HTPR"/>
</dbReference>
<dbReference type="RefSeq" id="WP_034520802.1">
    <property type="nucleotide sequence ID" value="NZ_BAYX01000034.1"/>
</dbReference>